<name>A0A286RCJ5_9BACT</name>
<dbReference type="KEGG" id="ttf:THTE_1081"/>
<evidence type="ECO:0000313" key="1">
    <source>
        <dbReference type="EMBL" id="ASV73683.1"/>
    </source>
</evidence>
<accession>A0A286RCJ5</accession>
<proteinExistence type="predicted"/>
<evidence type="ECO:0000313" key="2">
    <source>
        <dbReference type="Proteomes" id="UP000215086"/>
    </source>
</evidence>
<organism evidence="1 2">
    <name type="scientific">Thermogutta terrifontis</name>
    <dbReference type="NCBI Taxonomy" id="1331910"/>
    <lineage>
        <taxon>Bacteria</taxon>
        <taxon>Pseudomonadati</taxon>
        <taxon>Planctomycetota</taxon>
        <taxon>Planctomycetia</taxon>
        <taxon>Pirellulales</taxon>
        <taxon>Thermoguttaceae</taxon>
        <taxon>Thermogutta</taxon>
    </lineage>
</organism>
<dbReference type="RefSeq" id="WP_095414208.1">
    <property type="nucleotide sequence ID" value="NZ_CP018477.1"/>
</dbReference>
<sequence length="59" mass="6013">MIDRRSVAGSVLHLGEPVAVVPGVLGDVGVTRVELAIGVGVDEAVRAVAYGENTILAPF</sequence>
<gene>
    <name evidence="1" type="ORF">THTE_1081</name>
</gene>
<dbReference type="Proteomes" id="UP000215086">
    <property type="component" value="Chromosome"/>
</dbReference>
<dbReference type="AlphaFoldDB" id="A0A286RCJ5"/>
<dbReference type="EMBL" id="CP018477">
    <property type="protein sequence ID" value="ASV73683.1"/>
    <property type="molecule type" value="Genomic_DNA"/>
</dbReference>
<reference evidence="1 2" key="1">
    <citation type="journal article" name="Front. Microbiol.">
        <title>Sugar Metabolism of the First Thermophilic Planctomycete Thermogutta terrifontis: Comparative Genomic and Transcriptomic Approaches.</title>
        <authorList>
            <person name="Elcheninov A.G."/>
            <person name="Menzel P."/>
            <person name="Gudbergsdottir S.R."/>
            <person name="Slesarev A.I."/>
            <person name="Kadnikov V.V."/>
            <person name="Krogh A."/>
            <person name="Bonch-Osmolovskaya E.A."/>
            <person name="Peng X."/>
            <person name="Kublanov I.V."/>
        </authorList>
    </citation>
    <scope>NUCLEOTIDE SEQUENCE [LARGE SCALE GENOMIC DNA]</scope>
    <source>
        <strain evidence="1 2">R1</strain>
    </source>
</reference>
<protein>
    <submittedName>
        <fullName evidence="1">Uncharacterized protein</fullName>
    </submittedName>
</protein>
<keyword evidence="2" id="KW-1185">Reference proteome</keyword>